<comment type="caution">
    <text evidence="2">The sequence shown here is derived from an EMBL/GenBank/DDBJ whole genome shotgun (WGS) entry which is preliminary data.</text>
</comment>
<name>A0A9P5Q6H6_9AGAR</name>
<protein>
    <recommendedName>
        <fullName evidence="1">C2H2-type domain-containing protein</fullName>
    </recommendedName>
</protein>
<dbReference type="AlphaFoldDB" id="A0A9P5Q6H6"/>
<keyword evidence="3" id="KW-1185">Reference proteome</keyword>
<dbReference type="InterPro" id="IPR013087">
    <property type="entry name" value="Znf_C2H2_type"/>
</dbReference>
<feature type="domain" description="C2H2-type" evidence="1">
    <location>
        <begin position="349"/>
        <end position="371"/>
    </location>
</feature>
<proteinExistence type="predicted"/>
<dbReference type="PROSITE" id="PS00028">
    <property type="entry name" value="ZINC_FINGER_C2H2_1"/>
    <property type="match status" value="1"/>
</dbReference>
<accession>A0A9P5Q6H6</accession>
<evidence type="ECO:0000259" key="1">
    <source>
        <dbReference type="PROSITE" id="PS00028"/>
    </source>
</evidence>
<gene>
    <name evidence="2" type="ORF">BDP27DRAFT_1414866</name>
</gene>
<dbReference type="Proteomes" id="UP000772434">
    <property type="component" value="Unassembled WGS sequence"/>
</dbReference>
<dbReference type="OrthoDB" id="2322499at2759"/>
<dbReference type="EMBL" id="JADNRY010000008">
    <property type="protein sequence ID" value="KAF9075684.1"/>
    <property type="molecule type" value="Genomic_DNA"/>
</dbReference>
<sequence>MPSYSGVGNGAADQDDVLPKERIHPYQPLFIGITQTVRQFKAEYDALITQRIGPTGFNANSRNAHASLCQEWFQLKRMIEMNTIRKQREEAIVIRLGEIGWREEIKILMDEWPGMFVLHEAVNQTKKLTEHDWNSIKDELVQLLAKRKTSRVDRPLCAKLQERYGRLSQEYTKILARSDLRIPFPTPGDILTNKLSEHLPSILSEWRPAKVKELVEIIQKARPKGTAADLDLLTTLFGCTDCDSAMHFPQMFYHNCCATNKASGASHERLLSLDDDYYNSPQGPWMSHKLVLLNEALVERVKDIARACSLDVEASTIEDLHSADPLIECVNCSSPNERFFMRWPQAFVCCSYCHRDMSAFVGLRSHLIVVHADHVVEVDQLPTLNDDDDDDRYLNVRLFDRKDW</sequence>
<reference evidence="2" key="1">
    <citation type="submission" date="2020-11" db="EMBL/GenBank/DDBJ databases">
        <authorList>
            <consortium name="DOE Joint Genome Institute"/>
            <person name="Ahrendt S."/>
            <person name="Riley R."/>
            <person name="Andreopoulos W."/>
            <person name="Labutti K."/>
            <person name="Pangilinan J."/>
            <person name="Ruiz-Duenas F.J."/>
            <person name="Barrasa J.M."/>
            <person name="Sanchez-Garcia M."/>
            <person name="Camarero S."/>
            <person name="Miyauchi S."/>
            <person name="Serrano A."/>
            <person name="Linde D."/>
            <person name="Babiker R."/>
            <person name="Drula E."/>
            <person name="Ayuso-Fernandez I."/>
            <person name="Pacheco R."/>
            <person name="Padilla G."/>
            <person name="Ferreira P."/>
            <person name="Barriuso J."/>
            <person name="Kellner H."/>
            <person name="Castanera R."/>
            <person name="Alfaro M."/>
            <person name="Ramirez L."/>
            <person name="Pisabarro A.G."/>
            <person name="Kuo A."/>
            <person name="Tritt A."/>
            <person name="Lipzen A."/>
            <person name="He G."/>
            <person name="Yan M."/>
            <person name="Ng V."/>
            <person name="Cullen D."/>
            <person name="Martin F."/>
            <person name="Rosso M.-N."/>
            <person name="Henrissat B."/>
            <person name="Hibbett D."/>
            <person name="Martinez A.T."/>
            <person name="Grigoriev I.V."/>
        </authorList>
    </citation>
    <scope>NUCLEOTIDE SEQUENCE</scope>
    <source>
        <strain evidence="2">AH 40177</strain>
    </source>
</reference>
<organism evidence="2 3">
    <name type="scientific">Rhodocollybia butyracea</name>
    <dbReference type="NCBI Taxonomy" id="206335"/>
    <lineage>
        <taxon>Eukaryota</taxon>
        <taxon>Fungi</taxon>
        <taxon>Dikarya</taxon>
        <taxon>Basidiomycota</taxon>
        <taxon>Agaricomycotina</taxon>
        <taxon>Agaricomycetes</taxon>
        <taxon>Agaricomycetidae</taxon>
        <taxon>Agaricales</taxon>
        <taxon>Marasmiineae</taxon>
        <taxon>Omphalotaceae</taxon>
        <taxon>Rhodocollybia</taxon>
    </lineage>
</organism>
<evidence type="ECO:0000313" key="2">
    <source>
        <dbReference type="EMBL" id="KAF9075684.1"/>
    </source>
</evidence>
<evidence type="ECO:0000313" key="3">
    <source>
        <dbReference type="Proteomes" id="UP000772434"/>
    </source>
</evidence>